<gene>
    <name evidence="3" type="ORF">P153DRAFT_382936</name>
</gene>
<dbReference type="RefSeq" id="XP_033526431.1">
    <property type="nucleotide sequence ID" value="XM_033670192.1"/>
</dbReference>
<dbReference type="Proteomes" id="UP000799771">
    <property type="component" value="Unassembled WGS sequence"/>
</dbReference>
<feature type="region of interest" description="Disordered" evidence="2">
    <location>
        <begin position="284"/>
        <end position="383"/>
    </location>
</feature>
<evidence type="ECO:0000256" key="2">
    <source>
        <dbReference type="SAM" id="MobiDB-lite"/>
    </source>
</evidence>
<dbReference type="GeneID" id="54410624"/>
<name>A0A6A6AM84_9PLEO</name>
<dbReference type="PANTHER" id="PTHR38701">
    <property type="entry name" value="CHROMOSOME 8, WHOLE GENOME SHOTGUN SEQUENCE"/>
    <property type="match status" value="1"/>
</dbReference>
<sequence>MPQDRHSQNNPRPLKPAPASTRAGSAKTPLTPRLAVAPAAPAPTTRPLRTSNGAAPRLAVAVQDDATPVKSVLGSNVSPRSASRKSRIGASSTASASTSNAPSRPPSALDASHGPAPPRLAVSGGNRLRASPAQTPRLPLASVYPHVPSGSASARLASPTFFHANDVRPPPEPTSAPSQKKASAFFYANGKQDDSRKHGAPSPPLSSIGRAQSESKFFHADSISEVRSTPPVLTPVSTSPEPPSTRNPPSHRPASPTKDFSHLSYRKGASQVMRPALHSRNSGLSVLSAANPPDVSEQSRRRSSAASSIMRANHVKSASLSSIDSVVESKTAPSNDQTFLMPSPLHTENHMSSNGSRPESLASAPSPPMTTFSGLPSPRTSVGGQSALEMMNELAANARRERKVLDLEISNSSLLAINRSLEKEVRKQKAELRRYRRLTLSGRFSTGPTDPTLENDSTAEASDTGKLSDMDEDGETSDSEDSDSDSEQEDLEDSSEHADSIDDSAQSSSDRSSSAPTPHHHIRDEKRLQLDLTKHHSLLLDSQKMNQSLKRCLGWTEQLIKDGQKALAYKVHASDVKLGGRVLVVEDDADANSLLSPWSPLKGAGDSLDLVPVDGLERAGDRDSGVDVRGLALQLPLGSPFEDKIRRLYDGIGELERA</sequence>
<dbReference type="OrthoDB" id="2555519at2759"/>
<feature type="compositionally biased region" description="Low complexity" evidence="2">
    <location>
        <begin position="90"/>
        <end position="108"/>
    </location>
</feature>
<dbReference type="EMBL" id="ML977501">
    <property type="protein sequence ID" value="KAF2132044.1"/>
    <property type="molecule type" value="Genomic_DNA"/>
</dbReference>
<feature type="compositionally biased region" description="Low complexity" evidence="2">
    <location>
        <begin position="228"/>
        <end position="239"/>
    </location>
</feature>
<dbReference type="AlphaFoldDB" id="A0A6A6AM84"/>
<organism evidence="3 4">
    <name type="scientific">Dothidotthia symphoricarpi CBS 119687</name>
    <dbReference type="NCBI Taxonomy" id="1392245"/>
    <lineage>
        <taxon>Eukaryota</taxon>
        <taxon>Fungi</taxon>
        <taxon>Dikarya</taxon>
        <taxon>Ascomycota</taxon>
        <taxon>Pezizomycotina</taxon>
        <taxon>Dothideomycetes</taxon>
        <taxon>Pleosporomycetidae</taxon>
        <taxon>Pleosporales</taxon>
        <taxon>Dothidotthiaceae</taxon>
        <taxon>Dothidotthia</taxon>
    </lineage>
</organism>
<feature type="coiled-coil region" evidence="1">
    <location>
        <begin position="388"/>
        <end position="438"/>
    </location>
</feature>
<feature type="compositionally biased region" description="Acidic residues" evidence="2">
    <location>
        <begin position="470"/>
        <end position="493"/>
    </location>
</feature>
<keyword evidence="4" id="KW-1185">Reference proteome</keyword>
<evidence type="ECO:0000256" key="1">
    <source>
        <dbReference type="SAM" id="Coils"/>
    </source>
</evidence>
<accession>A0A6A6AM84</accession>
<reference evidence="3" key="1">
    <citation type="journal article" date="2020" name="Stud. Mycol.">
        <title>101 Dothideomycetes genomes: a test case for predicting lifestyles and emergence of pathogens.</title>
        <authorList>
            <person name="Haridas S."/>
            <person name="Albert R."/>
            <person name="Binder M."/>
            <person name="Bloem J."/>
            <person name="Labutti K."/>
            <person name="Salamov A."/>
            <person name="Andreopoulos B."/>
            <person name="Baker S."/>
            <person name="Barry K."/>
            <person name="Bills G."/>
            <person name="Bluhm B."/>
            <person name="Cannon C."/>
            <person name="Castanera R."/>
            <person name="Culley D."/>
            <person name="Daum C."/>
            <person name="Ezra D."/>
            <person name="Gonzalez J."/>
            <person name="Henrissat B."/>
            <person name="Kuo A."/>
            <person name="Liang C."/>
            <person name="Lipzen A."/>
            <person name="Lutzoni F."/>
            <person name="Magnuson J."/>
            <person name="Mondo S."/>
            <person name="Nolan M."/>
            <person name="Ohm R."/>
            <person name="Pangilinan J."/>
            <person name="Park H.-J."/>
            <person name="Ramirez L."/>
            <person name="Alfaro M."/>
            <person name="Sun H."/>
            <person name="Tritt A."/>
            <person name="Yoshinaga Y."/>
            <person name="Zwiers L.-H."/>
            <person name="Turgeon B."/>
            <person name="Goodwin S."/>
            <person name="Spatafora J."/>
            <person name="Crous P."/>
            <person name="Grigoriev I."/>
        </authorList>
    </citation>
    <scope>NUCLEOTIDE SEQUENCE</scope>
    <source>
        <strain evidence="3">CBS 119687</strain>
    </source>
</reference>
<proteinExistence type="predicted"/>
<feature type="compositionally biased region" description="Low complexity" evidence="2">
    <location>
        <begin position="28"/>
        <end position="50"/>
    </location>
</feature>
<feature type="region of interest" description="Disordered" evidence="2">
    <location>
        <begin position="1"/>
        <end position="261"/>
    </location>
</feature>
<feature type="compositionally biased region" description="Low complexity" evidence="2">
    <location>
        <begin position="503"/>
        <end position="515"/>
    </location>
</feature>
<feature type="region of interest" description="Disordered" evidence="2">
    <location>
        <begin position="442"/>
        <end position="525"/>
    </location>
</feature>
<evidence type="ECO:0000313" key="3">
    <source>
        <dbReference type="EMBL" id="KAF2132044.1"/>
    </source>
</evidence>
<keyword evidence="1" id="KW-0175">Coiled coil</keyword>
<protein>
    <submittedName>
        <fullName evidence="3">Uncharacterized protein</fullName>
    </submittedName>
</protein>
<evidence type="ECO:0000313" key="4">
    <source>
        <dbReference type="Proteomes" id="UP000799771"/>
    </source>
</evidence>
<feature type="compositionally biased region" description="Polar residues" evidence="2">
    <location>
        <begin position="369"/>
        <end position="383"/>
    </location>
</feature>
<feature type="compositionally biased region" description="Polar residues" evidence="2">
    <location>
        <begin position="331"/>
        <end position="340"/>
    </location>
</feature>
<dbReference type="PANTHER" id="PTHR38701:SF1">
    <property type="entry name" value="UP-REGULATED DURING SEPTATION PROTEIN 1 DOMAIN-CONTAINING PROTEIN"/>
    <property type="match status" value="1"/>
</dbReference>
<feature type="compositionally biased region" description="Polar residues" evidence="2">
    <location>
        <begin position="442"/>
        <end position="461"/>
    </location>
</feature>